<comment type="caution">
    <text evidence="1">The sequence shown here is derived from an EMBL/GenBank/DDBJ whole genome shotgun (WGS) entry which is preliminary data.</text>
</comment>
<organism evidence="1 2">
    <name type="scientific">Kingdonia uniflora</name>
    <dbReference type="NCBI Taxonomy" id="39325"/>
    <lineage>
        <taxon>Eukaryota</taxon>
        <taxon>Viridiplantae</taxon>
        <taxon>Streptophyta</taxon>
        <taxon>Embryophyta</taxon>
        <taxon>Tracheophyta</taxon>
        <taxon>Spermatophyta</taxon>
        <taxon>Magnoliopsida</taxon>
        <taxon>Ranunculales</taxon>
        <taxon>Circaeasteraceae</taxon>
        <taxon>Kingdonia</taxon>
    </lineage>
</organism>
<dbReference type="GO" id="GO:0004672">
    <property type="term" value="F:protein kinase activity"/>
    <property type="evidence" value="ECO:0007669"/>
    <property type="project" value="InterPro"/>
</dbReference>
<dbReference type="InterPro" id="IPR045845">
    <property type="entry name" value="BSK"/>
</dbReference>
<dbReference type="AlphaFoldDB" id="A0A7J7KV34"/>
<name>A0A7J7KV34_9MAGN</name>
<evidence type="ECO:0000313" key="1">
    <source>
        <dbReference type="EMBL" id="KAF6134174.1"/>
    </source>
</evidence>
<dbReference type="OrthoDB" id="1937731at2759"/>
<dbReference type="PANTHER" id="PTHR45863:SF15">
    <property type="entry name" value="SERINE_THREONINE-PROTEIN KINASE BSK2"/>
    <property type="match status" value="1"/>
</dbReference>
<dbReference type="PANTHER" id="PTHR45863">
    <property type="entry name" value="SERINE/THREONINE-PROTEIN KINASE BSK5"/>
    <property type="match status" value="1"/>
</dbReference>
<protein>
    <submittedName>
        <fullName evidence="1">Uncharacterized protein</fullName>
    </submittedName>
</protein>
<proteinExistence type="predicted"/>
<dbReference type="GO" id="GO:0012505">
    <property type="term" value="C:endomembrane system"/>
    <property type="evidence" value="ECO:0007669"/>
    <property type="project" value="UniProtKB-SubCell"/>
</dbReference>
<reference evidence="1 2" key="1">
    <citation type="journal article" date="2020" name="IScience">
        <title>Genome Sequencing of the Endangered Kingdonia uniflora (Circaeasteraceae, Ranunculales) Reveals Potential Mechanisms of Evolutionary Specialization.</title>
        <authorList>
            <person name="Sun Y."/>
            <person name="Deng T."/>
            <person name="Zhang A."/>
            <person name="Moore M.J."/>
            <person name="Landis J.B."/>
            <person name="Lin N."/>
            <person name="Zhang H."/>
            <person name="Zhang X."/>
            <person name="Huang J."/>
            <person name="Zhang X."/>
            <person name="Sun H."/>
            <person name="Wang H."/>
        </authorList>
    </citation>
    <scope>NUCLEOTIDE SEQUENCE [LARGE SCALE GENOMIC DNA]</scope>
    <source>
        <strain evidence="1">TB1705</strain>
        <tissue evidence="1">Leaf</tissue>
    </source>
</reference>
<keyword evidence="2" id="KW-1185">Reference proteome</keyword>
<accession>A0A7J7KV34</accession>
<evidence type="ECO:0000313" key="2">
    <source>
        <dbReference type="Proteomes" id="UP000541444"/>
    </source>
</evidence>
<dbReference type="GO" id="GO:0005524">
    <property type="term" value="F:ATP binding"/>
    <property type="evidence" value="ECO:0007669"/>
    <property type="project" value="UniProtKB-KW"/>
</dbReference>
<sequence length="116" mass="13491">MNDSRYAMYVRAIVEIVKIEAGVVMEDSMRINGNKLEDEPPRRNNGERGSLRDRYRRVIPESVIYSYGTVLLDLLSGKHIPPSHDVLHTKAALGRFFKTWRFYEEKFGVDIIEIFS</sequence>
<dbReference type="Proteomes" id="UP000541444">
    <property type="component" value="Unassembled WGS sequence"/>
</dbReference>
<dbReference type="EMBL" id="JACGCM010002890">
    <property type="protein sequence ID" value="KAF6134174.1"/>
    <property type="molecule type" value="Genomic_DNA"/>
</dbReference>
<dbReference type="GO" id="GO:0009742">
    <property type="term" value="P:brassinosteroid mediated signaling pathway"/>
    <property type="evidence" value="ECO:0007669"/>
    <property type="project" value="InterPro"/>
</dbReference>
<gene>
    <name evidence="1" type="ORF">GIB67_013571</name>
</gene>